<reference evidence="6 7" key="1">
    <citation type="submission" date="2018-11" db="EMBL/GenBank/DDBJ databases">
        <title>Microbial catabolism of amino acid.</title>
        <authorList>
            <person name="Hibi M."/>
            <person name="Ogawa J."/>
        </authorList>
    </citation>
    <scope>NUCLEOTIDE SEQUENCE [LARGE SCALE GENOMIC DNA]</scope>
    <source>
        <strain evidence="6 7">C31-06</strain>
    </source>
</reference>
<sequence>MFDSGCSPGGFVVPAGIMVRRTLEWGSGVGFPVPVTIADIAPRTALQQRYWDPALTEPAQWNPVLEALHSHRSVRNYLPDPLTDETLDVLVSAAQSAATSSNLQAWSVVAVRDPDRKARLAALAGDQAHIVEAPVLLVWLADFARVRQLAGDRGAPIEGADYLESSYLGFIDAALAAQNAVTAAESLGLGTVFIGAIRNKPEEVAAELGLPPHVFAVFGLVIGQPHPDADAKIKPRLPRQAVLHHETYDLPAQREHVDAYEGRIAAFYGTQQLEHSWTARVLDRLASAARLNGRDRLKESLIRLGFPLR</sequence>
<dbReference type="GO" id="GO:0016491">
    <property type="term" value="F:oxidoreductase activity"/>
    <property type="evidence" value="ECO:0007669"/>
    <property type="project" value="UniProtKB-KW"/>
</dbReference>
<gene>
    <name evidence="6" type="ORF">Rhow_004668</name>
</gene>
<proteinExistence type="inferred from homology"/>
<name>A0A402CBK7_RHOWR</name>
<keyword evidence="4" id="KW-0560">Oxidoreductase</keyword>
<evidence type="ECO:0000259" key="5">
    <source>
        <dbReference type="Pfam" id="PF00881"/>
    </source>
</evidence>
<keyword evidence="3" id="KW-0288">FMN</keyword>
<dbReference type="PANTHER" id="PTHR43425:SF2">
    <property type="entry name" value="OXYGEN-INSENSITIVE NADPH NITROREDUCTASE"/>
    <property type="match status" value="1"/>
</dbReference>
<comment type="caution">
    <text evidence="6">The sequence shown here is derived from an EMBL/GenBank/DDBJ whole genome shotgun (WGS) entry which is preliminary data.</text>
</comment>
<dbReference type="Gene3D" id="3.40.109.10">
    <property type="entry name" value="NADH Oxidase"/>
    <property type="match status" value="1"/>
</dbReference>
<evidence type="ECO:0000256" key="3">
    <source>
        <dbReference type="ARBA" id="ARBA00022643"/>
    </source>
</evidence>
<dbReference type="AlphaFoldDB" id="A0A402CBK7"/>
<dbReference type="Pfam" id="PF00881">
    <property type="entry name" value="Nitroreductase"/>
    <property type="match status" value="1"/>
</dbReference>
<keyword evidence="7" id="KW-1185">Reference proteome</keyword>
<dbReference type="InterPro" id="IPR000415">
    <property type="entry name" value="Nitroreductase-like"/>
</dbReference>
<dbReference type="CDD" id="cd02146">
    <property type="entry name" value="NfsA-like"/>
    <property type="match status" value="1"/>
</dbReference>
<evidence type="ECO:0000313" key="6">
    <source>
        <dbReference type="EMBL" id="GCE41025.1"/>
    </source>
</evidence>
<dbReference type="Proteomes" id="UP000287519">
    <property type="component" value="Unassembled WGS sequence"/>
</dbReference>
<dbReference type="InterPro" id="IPR016446">
    <property type="entry name" value="Flavin_OxRdtase_Frp"/>
</dbReference>
<evidence type="ECO:0000256" key="2">
    <source>
        <dbReference type="ARBA" id="ARBA00022630"/>
    </source>
</evidence>
<evidence type="ECO:0000313" key="7">
    <source>
        <dbReference type="Proteomes" id="UP000287519"/>
    </source>
</evidence>
<organism evidence="6 7">
    <name type="scientific">Rhodococcus wratislaviensis</name>
    <name type="common">Tsukamurella wratislaviensis</name>
    <dbReference type="NCBI Taxonomy" id="44752"/>
    <lineage>
        <taxon>Bacteria</taxon>
        <taxon>Bacillati</taxon>
        <taxon>Actinomycetota</taxon>
        <taxon>Actinomycetes</taxon>
        <taxon>Mycobacteriales</taxon>
        <taxon>Nocardiaceae</taxon>
        <taxon>Rhodococcus</taxon>
    </lineage>
</organism>
<feature type="domain" description="Nitroreductase" evidence="5">
    <location>
        <begin position="70"/>
        <end position="218"/>
    </location>
</feature>
<evidence type="ECO:0000256" key="4">
    <source>
        <dbReference type="ARBA" id="ARBA00023002"/>
    </source>
</evidence>
<dbReference type="InterPro" id="IPR029479">
    <property type="entry name" value="Nitroreductase"/>
</dbReference>
<accession>A0A402CBK7</accession>
<dbReference type="PANTHER" id="PTHR43425">
    <property type="entry name" value="OXYGEN-INSENSITIVE NADPH NITROREDUCTASE"/>
    <property type="match status" value="1"/>
</dbReference>
<dbReference type="SUPFAM" id="SSF55469">
    <property type="entry name" value="FMN-dependent nitroreductase-like"/>
    <property type="match status" value="1"/>
</dbReference>
<protein>
    <submittedName>
        <fullName evidence="6">Protein YdjA</fullName>
    </submittedName>
</protein>
<comment type="similarity">
    <text evidence="1">Belongs to the flavin oxidoreductase frp family.</text>
</comment>
<dbReference type="EMBL" id="BHYM01000039">
    <property type="protein sequence ID" value="GCE41025.1"/>
    <property type="molecule type" value="Genomic_DNA"/>
</dbReference>
<evidence type="ECO:0000256" key="1">
    <source>
        <dbReference type="ARBA" id="ARBA00008366"/>
    </source>
</evidence>
<keyword evidence="2" id="KW-0285">Flavoprotein</keyword>